<reference evidence="2" key="1">
    <citation type="submission" date="2021-02" db="EMBL/GenBank/DDBJ databases">
        <title>First Annotated Genome of the Yellow-green Alga Tribonema minus.</title>
        <authorList>
            <person name="Mahan K.M."/>
        </authorList>
    </citation>
    <scope>NUCLEOTIDE SEQUENCE</scope>
    <source>
        <strain evidence="2">UTEX B ZZ1240</strain>
    </source>
</reference>
<feature type="compositionally biased region" description="Basic and acidic residues" evidence="1">
    <location>
        <begin position="37"/>
        <end position="47"/>
    </location>
</feature>
<sequence length="482" mass="49361">MDHASMPAKGKKRSAPAGDTADARAEQAKKRKLQAAKAEKYIQELRKAPAAAAAASAAPAVLTEQEQRRRARAWHASNKAAAKAETAAGAAAAHGDSDGDTDSSAAEQLQHHQQAGHSGGGGLDGSDDMDYDSSDADLPSVAVRKQAAAHAVATRTQRAAGSSGTGGAGTNGVRSASHLPPLPANAAHVVGESAAGKGSGSGNRGTLAAFVEAQAQQPNVVLMHAFSTGMAAAAAGSGDTAGGSSSGLLARHVQGAYEGQAAGLSSGNRGGCEVAAAGVAHVAQALRSGVTASAALPPYRPAAERVEAADLSALRHRRAAANKVAAHMGHAAAPMGRLCFGDNIPQVAREPCAKWVPCPPAGECAGGAVVRCAQHFELADDACVPEASVRAEAERAKRVLHDNVELHYCRGGALRGLPLPADRCLDEAVPCSTPREVFHHLLHQGLLSRDFTVLHGSRAFALTREEHSRVKHELPLTCRLRR</sequence>
<dbReference type="Proteomes" id="UP000664859">
    <property type="component" value="Unassembled WGS sequence"/>
</dbReference>
<keyword evidence="3" id="KW-1185">Reference proteome</keyword>
<feature type="compositionally biased region" description="Low complexity" evidence="1">
    <location>
        <begin position="149"/>
        <end position="162"/>
    </location>
</feature>
<evidence type="ECO:0000256" key="1">
    <source>
        <dbReference type="SAM" id="MobiDB-lite"/>
    </source>
</evidence>
<accession>A0A835Z5F4</accession>
<evidence type="ECO:0000313" key="2">
    <source>
        <dbReference type="EMBL" id="KAG5185360.1"/>
    </source>
</evidence>
<dbReference type="AlphaFoldDB" id="A0A835Z5F4"/>
<feature type="region of interest" description="Disordered" evidence="1">
    <location>
        <begin position="1"/>
        <end position="136"/>
    </location>
</feature>
<organism evidence="2 3">
    <name type="scientific">Tribonema minus</name>
    <dbReference type="NCBI Taxonomy" id="303371"/>
    <lineage>
        <taxon>Eukaryota</taxon>
        <taxon>Sar</taxon>
        <taxon>Stramenopiles</taxon>
        <taxon>Ochrophyta</taxon>
        <taxon>PX clade</taxon>
        <taxon>Xanthophyceae</taxon>
        <taxon>Tribonematales</taxon>
        <taxon>Tribonemataceae</taxon>
        <taxon>Tribonema</taxon>
    </lineage>
</organism>
<feature type="compositionally biased region" description="Low complexity" evidence="1">
    <location>
        <begin position="74"/>
        <end position="94"/>
    </location>
</feature>
<dbReference type="EMBL" id="JAFCMP010000135">
    <property type="protein sequence ID" value="KAG5185360.1"/>
    <property type="molecule type" value="Genomic_DNA"/>
</dbReference>
<name>A0A835Z5F4_9STRA</name>
<comment type="caution">
    <text evidence="2">The sequence shown here is derived from an EMBL/GenBank/DDBJ whole genome shotgun (WGS) entry which is preliminary data.</text>
</comment>
<gene>
    <name evidence="2" type="ORF">JKP88DRAFT_312686</name>
</gene>
<feature type="compositionally biased region" description="Acidic residues" evidence="1">
    <location>
        <begin position="125"/>
        <end position="135"/>
    </location>
</feature>
<evidence type="ECO:0000313" key="3">
    <source>
        <dbReference type="Proteomes" id="UP000664859"/>
    </source>
</evidence>
<feature type="region of interest" description="Disordered" evidence="1">
    <location>
        <begin position="149"/>
        <end position="183"/>
    </location>
</feature>
<feature type="compositionally biased region" description="Low complexity" evidence="1">
    <location>
        <begin position="48"/>
        <end position="60"/>
    </location>
</feature>
<proteinExistence type="predicted"/>
<protein>
    <submittedName>
        <fullName evidence="2">Uncharacterized protein</fullName>
    </submittedName>
</protein>